<dbReference type="Proteomes" id="UP000479190">
    <property type="component" value="Unassembled WGS sequence"/>
</dbReference>
<dbReference type="EMBL" id="CADCXV010001551">
    <property type="protein sequence ID" value="CAB0045228.1"/>
    <property type="molecule type" value="Genomic_DNA"/>
</dbReference>
<proteinExistence type="predicted"/>
<organism evidence="1 2">
    <name type="scientific">Trichogramma brassicae</name>
    <dbReference type="NCBI Taxonomy" id="86971"/>
    <lineage>
        <taxon>Eukaryota</taxon>
        <taxon>Metazoa</taxon>
        <taxon>Ecdysozoa</taxon>
        <taxon>Arthropoda</taxon>
        <taxon>Hexapoda</taxon>
        <taxon>Insecta</taxon>
        <taxon>Pterygota</taxon>
        <taxon>Neoptera</taxon>
        <taxon>Endopterygota</taxon>
        <taxon>Hymenoptera</taxon>
        <taxon>Apocrita</taxon>
        <taxon>Proctotrupomorpha</taxon>
        <taxon>Chalcidoidea</taxon>
        <taxon>Trichogrammatidae</taxon>
        <taxon>Trichogramma</taxon>
    </lineage>
</organism>
<sequence>MDAKTMRQSQRKDEARSIFPLRRALMLDDTSQRLAAQIPRLLLKIGRRWHRRSRHARLYSRFRFVRTVAALVIRLSWRVLFARGGPLATARCSHRRPSSTSCSFSQGVQQRQLRIVPGVNPRHVSSRRRLVLCLQIRSECTPVSALGFHENTVIDAATQGSDHLPLEAFARLDAVHLAQLLDYLSEREASINIGCVDFFFLVRTRAHDFANVASTQRIINAGTPRLVPGAQPEYRELELQAPRGRLEKLVVVVLYMLDTVGARLVRYSRGYELQARLDARMRATSCYTAGRGERALAAAAAPKPGRRRASSLYAIVSMLAISQKSPPADITHTHTHVLYSILRRVGHEFRHFPRSSRQIGLFFRLPPTSFPAFQNVSESNHRYGLVTIVLPTKSGFTAWRVRVIAREADEDDDFYWDLILPINSLSLYKRWCGATVRANLGKKMTSRFRSRGRTARNYARHDRSVVLIDQHRDILWRSTHHAQSSKQRRSCRCSRRYVAAAGCISTRIALKAFSYSRRGPLDIARSNSRRAKSCWVVRRFSASATRCAAILPFSVGRRRATRPDSTRRLLRADKPLQPSLRLQTTPCHATNTSPLV</sequence>
<name>A0A6H5J627_9HYME</name>
<accession>A0A6H5J627</accession>
<keyword evidence="2" id="KW-1185">Reference proteome</keyword>
<evidence type="ECO:0000313" key="1">
    <source>
        <dbReference type="EMBL" id="CAB0045228.1"/>
    </source>
</evidence>
<dbReference type="AlphaFoldDB" id="A0A6H5J627"/>
<gene>
    <name evidence="1" type="ORF">TBRA_LOCUS16764</name>
</gene>
<evidence type="ECO:0000313" key="2">
    <source>
        <dbReference type="Proteomes" id="UP000479190"/>
    </source>
</evidence>
<reference evidence="1 2" key="1">
    <citation type="submission" date="2020-02" db="EMBL/GenBank/DDBJ databases">
        <authorList>
            <person name="Ferguson B K."/>
        </authorList>
    </citation>
    <scope>NUCLEOTIDE SEQUENCE [LARGE SCALE GENOMIC DNA]</scope>
</reference>
<protein>
    <submittedName>
        <fullName evidence="1">Uncharacterized protein</fullName>
    </submittedName>
</protein>